<dbReference type="InterPro" id="IPR013517">
    <property type="entry name" value="FG-GAP"/>
</dbReference>
<proteinExistence type="predicted"/>
<dbReference type="SUPFAM" id="SSF69318">
    <property type="entry name" value="Integrin alpha N-terminal domain"/>
    <property type="match status" value="1"/>
</dbReference>
<evidence type="ECO:0000313" key="4">
    <source>
        <dbReference type="Proteomes" id="UP001595477"/>
    </source>
</evidence>
<keyword evidence="1" id="KW-0732">Signal</keyword>
<dbReference type="Proteomes" id="UP001595477">
    <property type="component" value="Unassembled WGS sequence"/>
</dbReference>
<organism evidence="3 4">
    <name type="scientific">Alteromonas oceani</name>
    <dbReference type="NCBI Taxonomy" id="2071609"/>
    <lineage>
        <taxon>Bacteria</taxon>
        <taxon>Pseudomonadati</taxon>
        <taxon>Pseudomonadota</taxon>
        <taxon>Gammaproteobacteria</taxon>
        <taxon>Alteromonadales</taxon>
        <taxon>Alteromonadaceae</taxon>
        <taxon>Alteromonas/Salinimonas group</taxon>
        <taxon>Alteromonas</taxon>
    </lineage>
</organism>
<reference evidence="4" key="1">
    <citation type="journal article" date="2019" name="Int. J. Syst. Evol. Microbiol.">
        <title>The Global Catalogue of Microorganisms (GCM) 10K type strain sequencing project: providing services to taxonomists for standard genome sequencing and annotation.</title>
        <authorList>
            <consortium name="The Broad Institute Genomics Platform"/>
            <consortium name="The Broad Institute Genome Sequencing Center for Infectious Disease"/>
            <person name="Wu L."/>
            <person name="Ma J."/>
        </authorList>
    </citation>
    <scope>NUCLEOTIDE SEQUENCE [LARGE SCALE GENOMIC DNA]</scope>
    <source>
        <strain evidence="4">KCTC 52449</strain>
    </source>
</reference>
<accession>A0ABV7JXL5</accession>
<evidence type="ECO:0000256" key="2">
    <source>
        <dbReference type="SAM" id="MobiDB-lite"/>
    </source>
</evidence>
<dbReference type="PANTHER" id="PTHR44103:SF1">
    <property type="entry name" value="PROPROTEIN CONVERTASE P"/>
    <property type="match status" value="1"/>
</dbReference>
<dbReference type="RefSeq" id="WP_123323442.1">
    <property type="nucleotide sequence ID" value="NZ_JBHRSX010000016.1"/>
</dbReference>
<comment type="caution">
    <text evidence="3">The sequence shown here is derived from an EMBL/GenBank/DDBJ whole genome shotgun (WGS) entry which is preliminary data.</text>
</comment>
<sequence>MSLLPPQLKPKSILPCILLSLSIGGCGGGGSDDSSGTTAPPPSTGGNETPEWSAPQKVLSSLMMDANGDGHVDILVASYSDQGYSTPLLLVNDGNASFAELDNAVEWAGASESQQTIHMAQIDANGDEYADLIAVVTEADYSSSSFKLLLGSASGQFTEQSGNIADDTFTGWGEVIVADFDNDTNQDFILSYNPNGASCEVLQSEKNGCLGGTIYLNDGNGSFTPATIQITDTLDNNQYASNTLDFSDKSNGFVNGSSAAIWRVEVGDLNVDGLLDVVSPTFGEREIPTFVNESSPGQLAFRVIYSDIPLSAGGGSQLLDINQDGIKDLVMSEAIYNGAEVQNEDMTTPVYLAINDGNGNFTLANDLFDGAQPTVQHARAWIVKDFDQDGSDDLFVADHGYDFSPFTGFRNLLLLNSVEGLRDATEASLGSENTFTHGASAGDVNGDGFPDLYLNNDLQLTDTNPDAAQAIPRLWLNNGDGTFSASAQDL</sequence>
<protein>
    <submittedName>
        <fullName evidence="3">FG-GAP repeat domain-containing protein</fullName>
    </submittedName>
</protein>
<name>A0ABV7JXL5_9ALTE</name>
<keyword evidence="4" id="KW-1185">Reference proteome</keyword>
<dbReference type="InterPro" id="IPR028994">
    <property type="entry name" value="Integrin_alpha_N"/>
</dbReference>
<dbReference type="PANTHER" id="PTHR44103">
    <property type="entry name" value="PROPROTEIN CONVERTASE P"/>
    <property type="match status" value="1"/>
</dbReference>
<evidence type="ECO:0000256" key="1">
    <source>
        <dbReference type="ARBA" id="ARBA00022729"/>
    </source>
</evidence>
<evidence type="ECO:0000313" key="3">
    <source>
        <dbReference type="EMBL" id="MFC3201733.1"/>
    </source>
</evidence>
<gene>
    <name evidence="3" type="ORF">ACFOEW_07880</name>
</gene>
<dbReference type="Gene3D" id="2.130.10.130">
    <property type="entry name" value="Integrin alpha, N-terminal"/>
    <property type="match status" value="2"/>
</dbReference>
<dbReference type="EMBL" id="JBHRSX010000016">
    <property type="protein sequence ID" value="MFC3201733.1"/>
    <property type="molecule type" value="Genomic_DNA"/>
</dbReference>
<dbReference type="Pfam" id="PF13517">
    <property type="entry name" value="FG-GAP_3"/>
    <property type="match status" value="2"/>
</dbReference>
<feature type="region of interest" description="Disordered" evidence="2">
    <location>
        <begin position="29"/>
        <end position="53"/>
    </location>
</feature>